<dbReference type="GO" id="GO:0009002">
    <property type="term" value="F:serine-type D-Ala-D-Ala carboxypeptidase activity"/>
    <property type="evidence" value="ECO:0007669"/>
    <property type="project" value="InterPro"/>
</dbReference>
<dbReference type="PANTHER" id="PTHR21581">
    <property type="entry name" value="D-ALANYL-D-ALANINE CARBOXYPEPTIDASE"/>
    <property type="match status" value="1"/>
</dbReference>
<evidence type="ECO:0000313" key="12">
    <source>
        <dbReference type="EMBL" id="AEV95863.1"/>
    </source>
</evidence>
<reference evidence="12 13" key="1">
    <citation type="journal article" date="2012" name="J. Bacteriol.">
        <title>Complete Genome Sequence of the Beer Spoilage Organism Pediococcus claussenii ATCC BAA-344T.</title>
        <authorList>
            <person name="Pittet V."/>
            <person name="Abegunde T."/>
            <person name="Marfleet T."/>
            <person name="Haakensen M."/>
            <person name="Morrow K."/>
            <person name="Jayaprakash T."/>
            <person name="Schroeder K."/>
            <person name="Trost B."/>
            <person name="Byrns S."/>
            <person name="Bergsveinson J."/>
            <person name="Kusalik A."/>
            <person name="Ziola B."/>
        </authorList>
    </citation>
    <scope>NUCLEOTIDE SEQUENCE [LARGE SCALE GENOMIC DNA]</scope>
    <source>
        <strain evidence="12 13">ATCC BAA-344</strain>
    </source>
</reference>
<dbReference type="PATRIC" id="fig|701521.8.peg.1547"/>
<dbReference type="Pfam" id="PF00768">
    <property type="entry name" value="Peptidase_S11"/>
    <property type="match status" value="1"/>
</dbReference>
<name>G8PAZ5_PEDCP</name>
<dbReference type="SUPFAM" id="SSF56601">
    <property type="entry name" value="beta-lactamase/transpeptidase-like"/>
    <property type="match status" value="1"/>
</dbReference>
<evidence type="ECO:0000256" key="6">
    <source>
        <dbReference type="ARBA" id="ARBA00023316"/>
    </source>
</evidence>
<proteinExistence type="inferred from homology"/>
<dbReference type="GO" id="GO:0008360">
    <property type="term" value="P:regulation of cell shape"/>
    <property type="evidence" value="ECO:0007669"/>
    <property type="project" value="UniProtKB-KW"/>
</dbReference>
<evidence type="ECO:0000256" key="8">
    <source>
        <dbReference type="PIRSR" id="PIRSR618044-2"/>
    </source>
</evidence>
<dbReference type="PANTHER" id="PTHR21581:SF11">
    <property type="entry name" value="D-ALANYL-D-ALANINE CARBOXYPEPTIDASE DACA"/>
    <property type="match status" value="1"/>
</dbReference>
<evidence type="ECO:0000256" key="5">
    <source>
        <dbReference type="ARBA" id="ARBA00022984"/>
    </source>
</evidence>
<keyword evidence="13" id="KW-1185">Reference proteome</keyword>
<evidence type="ECO:0000256" key="1">
    <source>
        <dbReference type="ARBA" id="ARBA00007164"/>
    </source>
</evidence>
<dbReference type="Proteomes" id="UP000005444">
    <property type="component" value="Chromosome"/>
</dbReference>
<feature type="active site" description="Proton acceptor" evidence="7">
    <location>
        <position position="66"/>
    </location>
</feature>
<sequence>MKKIFAIVGMLILSIQLCTAGIAQAAVGKQEPTISAKAGLVIDQETGQILYQKNINKPLAIASTSKLLSAYIIYRSIKNGTMNWNQKVKISPNLAKVSKNSELTNVPLDDKKEYTVRELMNASLIYSANAAIMALGVAQAGSSKAFVSEMKAQLAAWKIKNAKIYNAAGLLQDQVGSDGLPNTPANSENEMSAKDMAVVTQQLLNNFPEILQITSKYKDTFNNGKDKMPITNHNLLLKGGSDYDQRLEVDGLKTGTSNKAGACFVGTGWIQNERVISVVLGSNAANNGVARFTDTKTLWNMVSKKYKVHHFDKDSKIDDANVTIKNAKVQNVQVRTASDFNYWFAGKNSDLILRENKFNPKIVKDDKISGTISKNKVIATLQLSQPGQENHFLTTKYGVQVKVKPQNKVQKAGYLTMFLRWLHGLFGTGLIWA</sequence>
<evidence type="ECO:0000256" key="10">
    <source>
        <dbReference type="SAM" id="SignalP"/>
    </source>
</evidence>
<dbReference type="HOGENOM" id="CLU_027070_8_2_9"/>
<evidence type="ECO:0000313" key="13">
    <source>
        <dbReference type="Proteomes" id="UP000005444"/>
    </source>
</evidence>
<feature type="active site" description="Acyl-ester intermediate" evidence="7">
    <location>
        <position position="63"/>
    </location>
</feature>
<dbReference type="STRING" id="701521.PECL_1646"/>
<dbReference type="MEROPS" id="S11.006"/>
<dbReference type="GO" id="GO:0006508">
    <property type="term" value="P:proteolysis"/>
    <property type="evidence" value="ECO:0007669"/>
    <property type="project" value="InterPro"/>
</dbReference>
<feature type="binding site" evidence="8">
    <location>
        <position position="253"/>
    </location>
    <ligand>
        <name>substrate</name>
    </ligand>
</feature>
<dbReference type="KEGG" id="pce:PECL_1646"/>
<evidence type="ECO:0000259" key="11">
    <source>
        <dbReference type="Pfam" id="PF00768"/>
    </source>
</evidence>
<dbReference type="eggNOG" id="COG1686">
    <property type="taxonomic scope" value="Bacteria"/>
</dbReference>
<dbReference type="GO" id="GO:0071555">
    <property type="term" value="P:cell wall organization"/>
    <property type="evidence" value="ECO:0007669"/>
    <property type="project" value="UniProtKB-KW"/>
</dbReference>
<dbReference type="InterPro" id="IPR001967">
    <property type="entry name" value="Peptidase_S11_N"/>
</dbReference>
<comment type="similarity">
    <text evidence="1 9">Belongs to the peptidase S11 family.</text>
</comment>
<dbReference type="InterPro" id="IPR018044">
    <property type="entry name" value="Peptidase_S11"/>
</dbReference>
<evidence type="ECO:0000256" key="4">
    <source>
        <dbReference type="ARBA" id="ARBA00022960"/>
    </source>
</evidence>
<feature type="domain" description="Peptidase S11 D-alanyl-D-alanine carboxypeptidase A N-terminal" evidence="11">
    <location>
        <begin position="28"/>
        <end position="282"/>
    </location>
</feature>
<keyword evidence="6" id="KW-0961">Cell wall biogenesis/degradation</keyword>
<accession>G8PAZ5</accession>
<feature type="chain" id="PRO_5003512663" evidence="10">
    <location>
        <begin position="26"/>
        <end position="433"/>
    </location>
</feature>
<keyword evidence="2 10" id="KW-0732">Signal</keyword>
<dbReference type="RefSeq" id="WP_014216057.1">
    <property type="nucleotide sequence ID" value="NC_016605.1"/>
</dbReference>
<evidence type="ECO:0000256" key="2">
    <source>
        <dbReference type="ARBA" id="ARBA00022729"/>
    </source>
</evidence>
<dbReference type="AlphaFoldDB" id="G8PAZ5"/>
<keyword evidence="4" id="KW-0133">Cell shape</keyword>
<evidence type="ECO:0000256" key="7">
    <source>
        <dbReference type="PIRSR" id="PIRSR618044-1"/>
    </source>
</evidence>
<gene>
    <name evidence="12" type="ordered locus">PECL_1646</name>
</gene>
<dbReference type="EMBL" id="CP003137">
    <property type="protein sequence ID" value="AEV95863.1"/>
    <property type="molecule type" value="Genomic_DNA"/>
</dbReference>
<dbReference type="Gene3D" id="3.40.710.10">
    <property type="entry name" value="DD-peptidase/beta-lactamase superfamily"/>
    <property type="match status" value="1"/>
</dbReference>
<protein>
    <submittedName>
        <fullName evidence="12">Beta-lactamase family protein</fullName>
    </submittedName>
</protein>
<organism evidence="12 13">
    <name type="scientific">Pediococcus claussenii (strain ATCC BAA-344 / DSM 14800 / JCM 18046 / KCTC 3811 / LMG 21948 / P06)</name>
    <dbReference type="NCBI Taxonomy" id="701521"/>
    <lineage>
        <taxon>Bacteria</taxon>
        <taxon>Bacillati</taxon>
        <taxon>Bacillota</taxon>
        <taxon>Bacilli</taxon>
        <taxon>Lactobacillales</taxon>
        <taxon>Lactobacillaceae</taxon>
        <taxon>Pediococcus</taxon>
    </lineage>
</organism>
<dbReference type="GO" id="GO:0009252">
    <property type="term" value="P:peptidoglycan biosynthetic process"/>
    <property type="evidence" value="ECO:0007669"/>
    <property type="project" value="UniProtKB-KW"/>
</dbReference>
<evidence type="ECO:0000256" key="9">
    <source>
        <dbReference type="RuleBase" id="RU004016"/>
    </source>
</evidence>
<feature type="active site" evidence="7">
    <location>
        <position position="127"/>
    </location>
</feature>
<dbReference type="InterPro" id="IPR012338">
    <property type="entry name" value="Beta-lactam/transpept-like"/>
</dbReference>
<feature type="signal peptide" evidence="10">
    <location>
        <begin position="1"/>
        <end position="25"/>
    </location>
</feature>
<dbReference type="PRINTS" id="PR00725">
    <property type="entry name" value="DADACBPTASE1"/>
</dbReference>
<keyword evidence="5" id="KW-0573">Peptidoglycan synthesis</keyword>
<keyword evidence="3" id="KW-0378">Hydrolase</keyword>
<evidence type="ECO:0000256" key="3">
    <source>
        <dbReference type="ARBA" id="ARBA00022801"/>
    </source>
</evidence>